<keyword evidence="1" id="KW-0812">Transmembrane</keyword>
<dbReference type="GO" id="GO:0009055">
    <property type="term" value="F:electron transfer activity"/>
    <property type="evidence" value="ECO:0007669"/>
    <property type="project" value="InterPro"/>
</dbReference>
<dbReference type="AlphaFoldDB" id="A0A1F4RMV5"/>
<comment type="caution">
    <text evidence="2">The sequence shown here is derived from an EMBL/GenBank/DDBJ whole genome shotgun (WGS) entry which is preliminary data.</text>
</comment>
<accession>A0A1F4RMV5</accession>
<evidence type="ECO:0000313" key="2">
    <source>
        <dbReference type="EMBL" id="OGC09554.1"/>
    </source>
</evidence>
<organism evidence="2 3">
    <name type="scientific">candidate division WOR-1 bacterium RIFCSPLOWO2_12_FULL_45_9</name>
    <dbReference type="NCBI Taxonomy" id="1802568"/>
    <lineage>
        <taxon>Bacteria</taxon>
        <taxon>Bacillati</taxon>
        <taxon>Saganbacteria</taxon>
    </lineage>
</organism>
<evidence type="ECO:0000256" key="1">
    <source>
        <dbReference type="SAM" id="Phobius"/>
    </source>
</evidence>
<keyword evidence="1" id="KW-1133">Transmembrane helix</keyword>
<dbReference type="GO" id="GO:0020037">
    <property type="term" value="F:heme binding"/>
    <property type="evidence" value="ECO:0007669"/>
    <property type="project" value="InterPro"/>
</dbReference>
<dbReference type="EMBL" id="METQ01000023">
    <property type="protein sequence ID" value="OGC09554.1"/>
    <property type="molecule type" value="Genomic_DNA"/>
</dbReference>
<dbReference type="SUPFAM" id="SSF46626">
    <property type="entry name" value="Cytochrome c"/>
    <property type="match status" value="1"/>
</dbReference>
<name>A0A1F4RMV5_UNCSA</name>
<proteinExistence type="predicted"/>
<dbReference type="Proteomes" id="UP000179095">
    <property type="component" value="Unassembled WGS sequence"/>
</dbReference>
<reference evidence="2 3" key="1">
    <citation type="journal article" date="2016" name="Nat. Commun.">
        <title>Thousands of microbial genomes shed light on interconnected biogeochemical processes in an aquifer system.</title>
        <authorList>
            <person name="Anantharaman K."/>
            <person name="Brown C.T."/>
            <person name="Hug L.A."/>
            <person name="Sharon I."/>
            <person name="Castelle C.J."/>
            <person name="Probst A.J."/>
            <person name="Thomas B.C."/>
            <person name="Singh A."/>
            <person name="Wilkins M.J."/>
            <person name="Karaoz U."/>
            <person name="Brodie E.L."/>
            <person name="Williams K.H."/>
            <person name="Hubbard S.S."/>
            <person name="Banfield J.F."/>
        </authorList>
    </citation>
    <scope>NUCLEOTIDE SEQUENCE [LARGE SCALE GENOMIC DNA]</scope>
</reference>
<feature type="transmembrane region" description="Helical" evidence="1">
    <location>
        <begin position="81"/>
        <end position="101"/>
    </location>
</feature>
<dbReference type="InterPro" id="IPR036909">
    <property type="entry name" value="Cyt_c-like_dom_sf"/>
</dbReference>
<dbReference type="STRING" id="1802568.A3F86_04965"/>
<feature type="transmembrane region" description="Helical" evidence="1">
    <location>
        <begin position="6"/>
        <end position="28"/>
    </location>
</feature>
<protein>
    <recommendedName>
        <fullName evidence="4">Cytochrome c domain-containing protein</fullName>
    </recommendedName>
</protein>
<gene>
    <name evidence="2" type="ORF">A3F86_04965</name>
</gene>
<sequence length="208" mass="23521">MNYWLKSILSVILIGFGAINFYTMYELLGRSPEKPRRFFPEALKNFHRYSGYFFILIFAVISFFCLMGVVNDPFDFSPRGIVHALLALTIPILLASKLLAVKLYRGFYAEAAGLGKSAFALSLLLFAVSGGYYFLLMYPQGITGTLLVQNKCVRCHTLERVFSISKSKEGWEQTVARMADRVPGWISTIEKEQIIDSLVKTSSDLKEK</sequence>
<keyword evidence="1" id="KW-0472">Membrane</keyword>
<feature type="transmembrane region" description="Helical" evidence="1">
    <location>
        <begin position="49"/>
        <end position="69"/>
    </location>
</feature>
<evidence type="ECO:0000313" key="3">
    <source>
        <dbReference type="Proteomes" id="UP000179095"/>
    </source>
</evidence>
<feature type="transmembrane region" description="Helical" evidence="1">
    <location>
        <begin position="113"/>
        <end position="135"/>
    </location>
</feature>
<dbReference type="Gene3D" id="1.10.760.10">
    <property type="entry name" value="Cytochrome c-like domain"/>
    <property type="match status" value="1"/>
</dbReference>
<evidence type="ECO:0008006" key="4">
    <source>
        <dbReference type="Google" id="ProtNLM"/>
    </source>
</evidence>